<proteinExistence type="inferred from homology"/>
<dbReference type="Gene3D" id="3.90.180.10">
    <property type="entry name" value="Medium-chain alcohol dehydrogenases, catalytic domain"/>
    <property type="match status" value="1"/>
</dbReference>
<gene>
    <name evidence="13" type="ORF">BST37_06995</name>
    <name evidence="12" type="ORF">MNVI_42270</name>
</gene>
<dbReference type="EMBL" id="MVIC01000008">
    <property type="protein sequence ID" value="ORB16294.1"/>
    <property type="molecule type" value="Genomic_DNA"/>
</dbReference>
<evidence type="ECO:0000313" key="12">
    <source>
        <dbReference type="EMBL" id="BBY08909.1"/>
    </source>
</evidence>
<comment type="catalytic activity">
    <reaction evidence="8">
        <text>a secondary alcohol + NAD(+) = a ketone + NADH + H(+)</text>
        <dbReference type="Rhea" id="RHEA:10740"/>
        <dbReference type="ChEBI" id="CHEBI:15378"/>
        <dbReference type="ChEBI" id="CHEBI:17087"/>
        <dbReference type="ChEBI" id="CHEBI:35681"/>
        <dbReference type="ChEBI" id="CHEBI:57540"/>
        <dbReference type="ChEBI" id="CHEBI:57945"/>
        <dbReference type="EC" id="1.1.1.1"/>
    </reaction>
</comment>
<evidence type="ECO:0000313" key="14">
    <source>
        <dbReference type="Proteomes" id="UP000192374"/>
    </source>
</evidence>
<dbReference type="InterPro" id="IPR002328">
    <property type="entry name" value="ADH_Zn_CS"/>
</dbReference>
<dbReference type="InterPro" id="IPR013149">
    <property type="entry name" value="ADH-like_C"/>
</dbReference>
<evidence type="ECO:0000259" key="11">
    <source>
        <dbReference type="SMART" id="SM00829"/>
    </source>
</evidence>
<evidence type="ECO:0000256" key="4">
    <source>
        <dbReference type="ARBA" id="ARBA00022723"/>
    </source>
</evidence>
<evidence type="ECO:0000313" key="15">
    <source>
        <dbReference type="Proteomes" id="UP000466894"/>
    </source>
</evidence>
<dbReference type="CDD" id="cd08279">
    <property type="entry name" value="Zn_ADH_class_III"/>
    <property type="match status" value="1"/>
</dbReference>
<dbReference type="GO" id="GO:0051903">
    <property type="term" value="F:S-(hydroxymethyl)glutathione dehydrogenase [NAD(P)+] activity"/>
    <property type="evidence" value="ECO:0007669"/>
    <property type="project" value="TreeGrafter"/>
</dbReference>
<dbReference type="InterPro" id="IPR011032">
    <property type="entry name" value="GroES-like_sf"/>
</dbReference>
<dbReference type="Proteomes" id="UP000466894">
    <property type="component" value="Chromosome"/>
</dbReference>
<comment type="similarity">
    <text evidence="2 10">Belongs to the zinc-containing alcohol dehydrogenase family.</text>
</comment>
<evidence type="ECO:0000256" key="3">
    <source>
        <dbReference type="ARBA" id="ARBA00013190"/>
    </source>
</evidence>
<dbReference type="KEGG" id="mnv:MNVI_42270"/>
<dbReference type="NCBIfam" id="TIGR03989">
    <property type="entry name" value="Rxyl_3153"/>
    <property type="match status" value="1"/>
</dbReference>
<dbReference type="GO" id="GO:0004022">
    <property type="term" value="F:alcohol dehydrogenase (NAD+) activity"/>
    <property type="evidence" value="ECO:0007669"/>
    <property type="project" value="UniProtKB-EC"/>
</dbReference>
<evidence type="ECO:0000256" key="7">
    <source>
        <dbReference type="ARBA" id="ARBA00023027"/>
    </source>
</evidence>
<evidence type="ECO:0000256" key="6">
    <source>
        <dbReference type="ARBA" id="ARBA00023002"/>
    </source>
</evidence>
<dbReference type="AlphaFoldDB" id="A0A7I7PK54"/>
<sequence length="369" mass="39156">MKVEAAVLFGTHQPYKVVEIELDKPKEREVLVELTASGLCHTDDHLLTGDMPVPLPMVAGHEGAGVVVELGPEVTRIKEGDHVILHAPPNCGQCRWCVTGRAYICDRSAFALTGYGADGTYRRHFDGADIGAFCQLGTFSPYTTVSETQVVPVDSDVPLNVAALIGCGVTTGFGAATKVGQVREGDVVVVIGAGGVGTSAIQGARVAGAATIVAVEPLKFRRQQATKFGATHTASDIAAAEGLVRDITRGVMADVVIITVGVMHGDLLAPAMQLVSKGGACVVTSVAPASEMQVNFSLTELVFYNKRLLGHVYGEANPIDDFRRMVNLYKSGALLLDEMITREYTLAEINDGYAAMHDGSNIRGVIRYR</sequence>
<dbReference type="SUPFAM" id="SSF51735">
    <property type="entry name" value="NAD(P)-binding Rossmann-fold domains"/>
    <property type="match status" value="1"/>
</dbReference>
<dbReference type="OrthoDB" id="334894at2"/>
<dbReference type="SMART" id="SM00829">
    <property type="entry name" value="PKS_ER"/>
    <property type="match status" value="1"/>
</dbReference>
<keyword evidence="7" id="KW-0520">NAD</keyword>
<dbReference type="GO" id="GO:0008270">
    <property type="term" value="F:zinc ion binding"/>
    <property type="evidence" value="ECO:0007669"/>
    <property type="project" value="InterPro"/>
</dbReference>
<dbReference type="InterPro" id="IPR036291">
    <property type="entry name" value="NAD(P)-bd_dom_sf"/>
</dbReference>
<dbReference type="Gene3D" id="3.40.50.720">
    <property type="entry name" value="NAD(P)-binding Rossmann-like Domain"/>
    <property type="match status" value="1"/>
</dbReference>
<dbReference type="GO" id="GO:0046294">
    <property type="term" value="P:formaldehyde catabolic process"/>
    <property type="evidence" value="ECO:0007669"/>
    <property type="project" value="TreeGrafter"/>
</dbReference>
<feature type="domain" description="Enoyl reductase (ER)" evidence="11">
    <location>
        <begin position="10"/>
        <end position="366"/>
    </location>
</feature>
<evidence type="ECO:0000256" key="8">
    <source>
        <dbReference type="ARBA" id="ARBA00049164"/>
    </source>
</evidence>
<dbReference type="RefSeq" id="WP_083086976.1">
    <property type="nucleotide sequence ID" value="NZ_AP022583.1"/>
</dbReference>
<dbReference type="PANTHER" id="PTHR43880">
    <property type="entry name" value="ALCOHOL DEHYDROGENASE"/>
    <property type="match status" value="1"/>
</dbReference>
<reference evidence="12" key="3">
    <citation type="submission" date="2020-02" db="EMBL/GenBank/DDBJ databases">
        <authorList>
            <person name="Matsumoto Y."/>
            <person name="Motooka D."/>
            <person name="Nakamura S."/>
        </authorList>
    </citation>
    <scope>NUCLEOTIDE SEQUENCE</scope>
    <source>
        <strain evidence="12">JCM 16367</strain>
    </source>
</reference>
<dbReference type="InterPro" id="IPR020843">
    <property type="entry name" value="ER"/>
</dbReference>
<dbReference type="PANTHER" id="PTHR43880:SF12">
    <property type="entry name" value="ALCOHOL DEHYDROGENASE CLASS-3"/>
    <property type="match status" value="1"/>
</dbReference>
<dbReference type="InterPro" id="IPR013154">
    <property type="entry name" value="ADH-like_N"/>
</dbReference>
<evidence type="ECO:0000313" key="13">
    <source>
        <dbReference type="EMBL" id="ORB16294.1"/>
    </source>
</evidence>
<evidence type="ECO:0000256" key="5">
    <source>
        <dbReference type="ARBA" id="ARBA00022833"/>
    </source>
</evidence>
<protein>
    <recommendedName>
        <fullName evidence="3">alcohol dehydrogenase</fullName>
        <ecNumber evidence="3">1.1.1.1</ecNumber>
    </recommendedName>
</protein>
<evidence type="ECO:0000256" key="1">
    <source>
        <dbReference type="ARBA" id="ARBA00001947"/>
    </source>
</evidence>
<keyword evidence="5 10" id="KW-0862">Zinc</keyword>
<evidence type="ECO:0000256" key="9">
    <source>
        <dbReference type="ARBA" id="ARBA00049243"/>
    </source>
</evidence>
<organism evidence="12 15">
    <name type="scientific">Mycobacterium noviomagense</name>
    <dbReference type="NCBI Taxonomy" id="459858"/>
    <lineage>
        <taxon>Bacteria</taxon>
        <taxon>Bacillati</taxon>
        <taxon>Actinomycetota</taxon>
        <taxon>Actinomycetes</taxon>
        <taxon>Mycobacteriales</taxon>
        <taxon>Mycobacteriaceae</taxon>
        <taxon>Mycobacterium</taxon>
    </lineage>
</organism>
<dbReference type="Proteomes" id="UP000192374">
    <property type="component" value="Unassembled WGS sequence"/>
</dbReference>
<dbReference type="Pfam" id="PF08240">
    <property type="entry name" value="ADH_N"/>
    <property type="match status" value="1"/>
</dbReference>
<dbReference type="EC" id="1.1.1.1" evidence="3"/>
<dbReference type="PROSITE" id="PS00059">
    <property type="entry name" value="ADH_ZINC"/>
    <property type="match status" value="1"/>
</dbReference>
<evidence type="ECO:0000256" key="2">
    <source>
        <dbReference type="ARBA" id="ARBA00008072"/>
    </source>
</evidence>
<dbReference type="InterPro" id="IPR023921">
    <property type="entry name" value="ADH_Zn_actinomycetes"/>
</dbReference>
<name>A0A7I7PK54_9MYCO</name>
<keyword evidence="6" id="KW-0560">Oxidoreductase</keyword>
<evidence type="ECO:0000256" key="10">
    <source>
        <dbReference type="RuleBase" id="RU361277"/>
    </source>
</evidence>
<dbReference type="SUPFAM" id="SSF50129">
    <property type="entry name" value="GroES-like"/>
    <property type="match status" value="2"/>
</dbReference>
<dbReference type="EMBL" id="AP022583">
    <property type="protein sequence ID" value="BBY08909.1"/>
    <property type="molecule type" value="Genomic_DNA"/>
</dbReference>
<comment type="catalytic activity">
    <reaction evidence="9">
        <text>a primary alcohol + NAD(+) = an aldehyde + NADH + H(+)</text>
        <dbReference type="Rhea" id="RHEA:10736"/>
        <dbReference type="ChEBI" id="CHEBI:15378"/>
        <dbReference type="ChEBI" id="CHEBI:15734"/>
        <dbReference type="ChEBI" id="CHEBI:17478"/>
        <dbReference type="ChEBI" id="CHEBI:57540"/>
        <dbReference type="ChEBI" id="CHEBI:57945"/>
        <dbReference type="EC" id="1.1.1.1"/>
    </reaction>
</comment>
<reference evidence="12 15" key="2">
    <citation type="journal article" date="2019" name="Emerg. Microbes Infect.">
        <title>Comprehensive subspecies identification of 175 nontuberculous mycobacteria species based on 7547 genomic profiles.</title>
        <authorList>
            <person name="Matsumoto Y."/>
            <person name="Kinjo T."/>
            <person name="Motooka D."/>
            <person name="Nabeya D."/>
            <person name="Jung N."/>
            <person name="Uechi K."/>
            <person name="Horii T."/>
            <person name="Iida T."/>
            <person name="Fujita J."/>
            <person name="Nakamura S."/>
        </authorList>
    </citation>
    <scope>NUCLEOTIDE SEQUENCE [LARGE SCALE GENOMIC DNA]</scope>
    <source>
        <strain evidence="12 15">JCM 16367</strain>
    </source>
</reference>
<comment type="cofactor">
    <cofactor evidence="1 10">
        <name>Zn(2+)</name>
        <dbReference type="ChEBI" id="CHEBI:29105"/>
    </cofactor>
</comment>
<accession>A0A7I7PK54</accession>
<keyword evidence="4 10" id="KW-0479">Metal-binding</keyword>
<reference evidence="13 14" key="1">
    <citation type="submission" date="2017-02" db="EMBL/GenBank/DDBJ databases">
        <title>The new phylogeny of genus Mycobacterium.</title>
        <authorList>
            <person name="Tortoli E."/>
            <person name="Trovato A."/>
            <person name="Cirillo D.M."/>
        </authorList>
    </citation>
    <scope>NUCLEOTIDE SEQUENCE [LARGE SCALE GENOMIC DNA]</scope>
    <source>
        <strain evidence="13 14">DSM 45145</strain>
    </source>
</reference>
<dbReference type="Pfam" id="PF00107">
    <property type="entry name" value="ADH_zinc_N"/>
    <property type="match status" value="1"/>
</dbReference>
<keyword evidence="14" id="KW-1185">Reference proteome</keyword>
<dbReference type="GO" id="GO:0005829">
    <property type="term" value="C:cytosol"/>
    <property type="evidence" value="ECO:0007669"/>
    <property type="project" value="TreeGrafter"/>
</dbReference>